<dbReference type="InterPro" id="IPR000719">
    <property type="entry name" value="Prot_kinase_dom"/>
</dbReference>
<keyword evidence="4" id="KW-0418">Kinase</keyword>
<evidence type="ECO:0000256" key="1">
    <source>
        <dbReference type="ARBA" id="ARBA00022553"/>
    </source>
</evidence>
<comment type="caution">
    <text evidence="7">The sequence shown here is derived from an EMBL/GenBank/DDBJ whole genome shotgun (WGS) entry which is preliminary data.</text>
</comment>
<dbReference type="Gene3D" id="1.10.510.10">
    <property type="entry name" value="Transferase(Phosphotransferase) domain 1"/>
    <property type="match status" value="1"/>
</dbReference>
<evidence type="ECO:0000313" key="8">
    <source>
        <dbReference type="Proteomes" id="UP000712600"/>
    </source>
</evidence>
<keyword evidence="2" id="KW-0808">Transferase</keyword>
<dbReference type="PANTHER" id="PTHR47983">
    <property type="entry name" value="PTO-INTERACTING PROTEIN 1-LIKE"/>
    <property type="match status" value="1"/>
</dbReference>
<dbReference type="PANTHER" id="PTHR47983:SF24">
    <property type="entry name" value="F11A17.22 PROTEIN-RELATED"/>
    <property type="match status" value="1"/>
</dbReference>
<dbReference type="PROSITE" id="PS50011">
    <property type="entry name" value="PROTEIN_KINASE_DOM"/>
    <property type="match status" value="1"/>
</dbReference>
<dbReference type="SMART" id="SM00220">
    <property type="entry name" value="S_TKc"/>
    <property type="match status" value="1"/>
</dbReference>
<dbReference type="InterPro" id="IPR008271">
    <property type="entry name" value="Ser/Thr_kinase_AS"/>
</dbReference>
<dbReference type="EMBL" id="QGKX02000996">
    <property type="protein sequence ID" value="KAF3558821.1"/>
    <property type="molecule type" value="Genomic_DNA"/>
</dbReference>
<protein>
    <recommendedName>
        <fullName evidence="6">Protein kinase domain-containing protein</fullName>
    </recommendedName>
</protein>
<proteinExistence type="predicted"/>
<dbReference type="Proteomes" id="UP000712600">
    <property type="component" value="Unassembled WGS sequence"/>
</dbReference>
<dbReference type="FunFam" id="1.10.510.10:FF:000195">
    <property type="entry name" value="pto-interacting protein 1"/>
    <property type="match status" value="1"/>
</dbReference>
<dbReference type="AlphaFoldDB" id="A0A8S9R7E9"/>
<dbReference type="InterPro" id="IPR011009">
    <property type="entry name" value="Kinase-like_dom_sf"/>
</dbReference>
<dbReference type="Gene3D" id="3.30.200.20">
    <property type="entry name" value="Phosphorylase Kinase, domain 1"/>
    <property type="match status" value="1"/>
</dbReference>
<keyword evidence="1" id="KW-0597">Phosphoprotein</keyword>
<dbReference type="GO" id="GO:0004672">
    <property type="term" value="F:protein kinase activity"/>
    <property type="evidence" value="ECO:0007669"/>
    <property type="project" value="InterPro"/>
</dbReference>
<evidence type="ECO:0000256" key="5">
    <source>
        <dbReference type="ARBA" id="ARBA00022840"/>
    </source>
</evidence>
<organism evidence="7 8">
    <name type="scientific">Brassica cretica</name>
    <name type="common">Mustard</name>
    <dbReference type="NCBI Taxonomy" id="69181"/>
    <lineage>
        <taxon>Eukaryota</taxon>
        <taxon>Viridiplantae</taxon>
        <taxon>Streptophyta</taxon>
        <taxon>Embryophyta</taxon>
        <taxon>Tracheophyta</taxon>
        <taxon>Spermatophyta</taxon>
        <taxon>Magnoliopsida</taxon>
        <taxon>eudicotyledons</taxon>
        <taxon>Gunneridae</taxon>
        <taxon>Pentapetalae</taxon>
        <taxon>rosids</taxon>
        <taxon>malvids</taxon>
        <taxon>Brassicales</taxon>
        <taxon>Brassicaceae</taxon>
        <taxon>Brassiceae</taxon>
        <taxon>Brassica</taxon>
    </lineage>
</organism>
<accession>A0A8S9R7E9</accession>
<keyword evidence="5" id="KW-0067">ATP-binding</keyword>
<dbReference type="Pfam" id="PF07714">
    <property type="entry name" value="PK_Tyr_Ser-Thr"/>
    <property type="match status" value="1"/>
</dbReference>
<dbReference type="InterPro" id="IPR001245">
    <property type="entry name" value="Ser-Thr/Tyr_kinase_cat_dom"/>
</dbReference>
<evidence type="ECO:0000256" key="3">
    <source>
        <dbReference type="ARBA" id="ARBA00022741"/>
    </source>
</evidence>
<keyword evidence="3" id="KW-0547">Nucleotide-binding</keyword>
<reference evidence="7" key="1">
    <citation type="submission" date="2019-12" db="EMBL/GenBank/DDBJ databases">
        <title>Genome sequencing and annotation of Brassica cretica.</title>
        <authorList>
            <person name="Studholme D.J."/>
            <person name="Sarris P."/>
        </authorList>
    </citation>
    <scope>NUCLEOTIDE SEQUENCE</scope>
    <source>
        <strain evidence="7">PFS-109/04</strain>
        <tissue evidence="7">Leaf</tissue>
    </source>
</reference>
<evidence type="ECO:0000313" key="7">
    <source>
        <dbReference type="EMBL" id="KAF3558821.1"/>
    </source>
</evidence>
<dbReference type="InterPro" id="IPR052101">
    <property type="entry name" value="Plant_StressResp_Kinase"/>
</dbReference>
<sequence>MLRSVDDRKTHRSLAEESPILSTVELFLVAIRDDQSVVQTQSIAVPAIPVDELRDITDNFGSKALIVEGSYGRVFYGVLKSGQAAAIKKIDPSKKLDQELIYQRFRDCDTTMSFHLCVIVFDGPLRVLAYEYAPNGSLHDILQGRKGVAGALPGPVLTWQQRVKIAVGAAKGLEYLHEHEVNPMVIHRDIKSSNVLLFDGDVAKIADIDLSDQTPETVRSYCERGLGASNFKAPEYKIFGVLTRKSDVYSFGVVLLELLTGRKPVDHTLPHGQQSLVRWAIPKLSKDKVKECVDARLLGEYPHKAVTKLAVLAAICVKDEAKLRPDMSNVVKALQTVQDYTFLSAF</sequence>
<dbReference type="GO" id="GO:0005524">
    <property type="term" value="F:ATP binding"/>
    <property type="evidence" value="ECO:0007669"/>
    <property type="project" value="UniProtKB-KW"/>
</dbReference>
<name>A0A8S9R7E9_BRACR</name>
<evidence type="ECO:0000256" key="2">
    <source>
        <dbReference type="ARBA" id="ARBA00022679"/>
    </source>
</evidence>
<dbReference type="SUPFAM" id="SSF56112">
    <property type="entry name" value="Protein kinase-like (PK-like)"/>
    <property type="match status" value="1"/>
</dbReference>
<dbReference type="PROSITE" id="PS00108">
    <property type="entry name" value="PROTEIN_KINASE_ST"/>
    <property type="match status" value="1"/>
</dbReference>
<feature type="domain" description="Protein kinase" evidence="6">
    <location>
        <begin position="60"/>
        <end position="343"/>
    </location>
</feature>
<gene>
    <name evidence="7" type="ORF">F2Q69_00017310</name>
</gene>
<evidence type="ECO:0000259" key="6">
    <source>
        <dbReference type="PROSITE" id="PS50011"/>
    </source>
</evidence>
<evidence type="ECO:0000256" key="4">
    <source>
        <dbReference type="ARBA" id="ARBA00022777"/>
    </source>
</evidence>